<protein>
    <submittedName>
        <fullName evidence="2">Aminotransferase, classes I and II</fullName>
    </submittedName>
</protein>
<dbReference type="CDD" id="cd00609">
    <property type="entry name" value="AAT_like"/>
    <property type="match status" value="1"/>
</dbReference>
<proteinExistence type="predicted"/>
<keyword evidence="2" id="KW-0032">Aminotransferase</keyword>
<accession>A0A0U5EUU9</accession>
<dbReference type="GO" id="GO:0030170">
    <property type="term" value="F:pyridoxal phosphate binding"/>
    <property type="evidence" value="ECO:0007669"/>
    <property type="project" value="InterPro"/>
</dbReference>
<dbReference type="InterPro" id="IPR004839">
    <property type="entry name" value="Aminotransferase_I/II_large"/>
</dbReference>
<keyword evidence="3" id="KW-1185">Reference proteome</keyword>
<dbReference type="PANTHER" id="PTHR43510:SF1">
    <property type="entry name" value="AMINOTRANSFERASE FUNCTION, HYPOTHETICAL (EUROFUNG)"/>
    <property type="match status" value="1"/>
</dbReference>
<evidence type="ECO:0000313" key="3">
    <source>
        <dbReference type="Proteomes" id="UP000069902"/>
    </source>
</evidence>
<dbReference type="InterPro" id="IPR015421">
    <property type="entry name" value="PyrdxlP-dep_Trfase_major"/>
</dbReference>
<evidence type="ECO:0000313" key="2">
    <source>
        <dbReference type="EMBL" id="CUI17937.1"/>
    </source>
</evidence>
<reference evidence="3" key="1">
    <citation type="submission" date="2015-09" db="EMBL/GenBank/DDBJ databases">
        <authorList>
            <person name="Bertelli C."/>
        </authorList>
    </citation>
    <scope>NUCLEOTIDE SEQUENCE [LARGE SCALE GENOMIC DNA]</scope>
    <source>
        <strain evidence="3">KNic</strain>
    </source>
</reference>
<evidence type="ECO:0000259" key="1">
    <source>
        <dbReference type="Pfam" id="PF00155"/>
    </source>
</evidence>
<sequence>MKLPIFQLEDYLAKWEFKAPYLLCSSDAESMEMKELIQSADGESLHLWNNLRLSYTETAGLPLLRTEISHLYPSLSADHIYCLAGAEEGIFCAMNVLIQPNDHVIVITPCYQSLEDLPKSLQAHVTAIPLDPFDWSLDLDRVKQALRPSTRLIAINFPHNPTGALLDAPKLNGLVTLARSQGAYLFSDEVYRYLESDESKRPPAIADLYEKGISLGVMSKAFGLAGLRIGWLANRLACKPG</sequence>
<dbReference type="EMBL" id="LN879502">
    <property type="protein sequence ID" value="CUI17937.1"/>
    <property type="molecule type" value="Genomic_DNA"/>
</dbReference>
<dbReference type="Pfam" id="PF00155">
    <property type="entry name" value="Aminotran_1_2"/>
    <property type="match status" value="1"/>
</dbReference>
<dbReference type="PANTHER" id="PTHR43510">
    <property type="entry name" value="AMINOTRANSFERASE FUNCTION, HYPOTHETICAL (EUROFUNG)"/>
    <property type="match status" value="1"/>
</dbReference>
<dbReference type="InterPro" id="IPR015424">
    <property type="entry name" value="PyrdxlP-dep_Trfase"/>
</dbReference>
<dbReference type="KEGG" id="pnl:PNK_2340"/>
<dbReference type="SUPFAM" id="SSF53383">
    <property type="entry name" value="PLP-dependent transferases"/>
    <property type="match status" value="1"/>
</dbReference>
<organism evidence="2 3">
    <name type="scientific">Candidatus Protochlamydia naegleriophila</name>
    <dbReference type="NCBI Taxonomy" id="389348"/>
    <lineage>
        <taxon>Bacteria</taxon>
        <taxon>Pseudomonadati</taxon>
        <taxon>Chlamydiota</taxon>
        <taxon>Chlamydiia</taxon>
        <taxon>Parachlamydiales</taxon>
        <taxon>Parachlamydiaceae</taxon>
        <taxon>Candidatus Protochlamydia</taxon>
    </lineage>
</organism>
<dbReference type="Gene3D" id="3.40.640.10">
    <property type="entry name" value="Type I PLP-dependent aspartate aminotransferase-like (Major domain)"/>
    <property type="match status" value="1"/>
</dbReference>
<dbReference type="GO" id="GO:0008483">
    <property type="term" value="F:transaminase activity"/>
    <property type="evidence" value="ECO:0007669"/>
    <property type="project" value="UniProtKB-KW"/>
</dbReference>
<dbReference type="FunCoup" id="A0A0U5EUU9">
    <property type="interactions" value="227"/>
</dbReference>
<dbReference type="InParanoid" id="A0A0U5EUU9"/>
<dbReference type="RefSeq" id="WP_197560213.1">
    <property type="nucleotide sequence ID" value="NZ_LN879502.1"/>
</dbReference>
<dbReference type="PATRIC" id="fig|389348.3.peg.2622"/>
<keyword evidence="2" id="KW-0808">Transferase</keyword>
<dbReference type="Proteomes" id="UP000069902">
    <property type="component" value="Chromosome cPNK"/>
</dbReference>
<name>A0A0U5EUU9_9BACT</name>
<dbReference type="AlphaFoldDB" id="A0A0U5EUU9"/>
<dbReference type="STRING" id="389348.PNK_2340"/>
<feature type="domain" description="Aminotransferase class I/classII large" evidence="1">
    <location>
        <begin position="33"/>
        <end position="233"/>
    </location>
</feature>
<gene>
    <name evidence="2" type="ORF">PNK_2340</name>
</gene>